<feature type="compositionally biased region" description="Low complexity" evidence="1">
    <location>
        <begin position="65"/>
        <end position="77"/>
    </location>
</feature>
<evidence type="ECO:0008006" key="5">
    <source>
        <dbReference type="Google" id="ProtNLM"/>
    </source>
</evidence>
<proteinExistence type="predicted"/>
<sequence length="169" mass="16897">MSSDTPEGSQARPGDRNGYESYETVPVVRPPGPGGRPPGGDDPFAPPVHPSGPAPSRPFHTPGERVPGPAAVPYGPARRPHPDAEGVRRHALVALAAGIVLAMSCFLSPGGGVVTVLAAKALGGVETDPAHARTLLRWAWSAVAVNAGLIVAGAAAFVVAGLGGAWAGS</sequence>
<feature type="region of interest" description="Disordered" evidence="1">
    <location>
        <begin position="1"/>
        <end position="83"/>
    </location>
</feature>
<dbReference type="EMBL" id="BAAAUT010000056">
    <property type="protein sequence ID" value="GAA3157685.1"/>
    <property type="molecule type" value="Genomic_DNA"/>
</dbReference>
<keyword evidence="4" id="KW-1185">Reference proteome</keyword>
<keyword evidence="2" id="KW-0812">Transmembrane</keyword>
<protein>
    <recommendedName>
        <fullName evidence="5">Interferon-induced transmembrane protein</fullName>
    </recommendedName>
</protein>
<evidence type="ECO:0000256" key="1">
    <source>
        <dbReference type="SAM" id="MobiDB-lite"/>
    </source>
</evidence>
<gene>
    <name evidence="3" type="ORF">GCM10010466_55590</name>
</gene>
<dbReference type="RefSeq" id="WP_344864573.1">
    <property type="nucleotide sequence ID" value="NZ_BAAAUT010000056.1"/>
</dbReference>
<evidence type="ECO:0000313" key="3">
    <source>
        <dbReference type="EMBL" id="GAA3157685.1"/>
    </source>
</evidence>
<dbReference type="Proteomes" id="UP001500320">
    <property type="component" value="Unassembled WGS sequence"/>
</dbReference>
<reference evidence="4" key="1">
    <citation type="journal article" date="2019" name="Int. J. Syst. Evol. Microbiol.">
        <title>The Global Catalogue of Microorganisms (GCM) 10K type strain sequencing project: providing services to taxonomists for standard genome sequencing and annotation.</title>
        <authorList>
            <consortium name="The Broad Institute Genomics Platform"/>
            <consortium name="The Broad Institute Genome Sequencing Center for Infectious Disease"/>
            <person name="Wu L."/>
            <person name="Ma J."/>
        </authorList>
    </citation>
    <scope>NUCLEOTIDE SEQUENCE [LARGE SCALE GENOMIC DNA]</scope>
    <source>
        <strain evidence="4">JCM 9373</strain>
    </source>
</reference>
<keyword evidence="2" id="KW-0472">Membrane</keyword>
<evidence type="ECO:0000256" key="2">
    <source>
        <dbReference type="SAM" id="Phobius"/>
    </source>
</evidence>
<comment type="caution">
    <text evidence="3">The sequence shown here is derived from an EMBL/GenBank/DDBJ whole genome shotgun (WGS) entry which is preliminary data.</text>
</comment>
<accession>A0ABP6NSW9</accession>
<evidence type="ECO:0000313" key="4">
    <source>
        <dbReference type="Proteomes" id="UP001500320"/>
    </source>
</evidence>
<feature type="transmembrane region" description="Helical" evidence="2">
    <location>
        <begin position="138"/>
        <end position="167"/>
    </location>
</feature>
<organism evidence="3 4">
    <name type="scientific">Planomonospora alba</name>
    <dbReference type="NCBI Taxonomy" id="161354"/>
    <lineage>
        <taxon>Bacteria</taxon>
        <taxon>Bacillati</taxon>
        <taxon>Actinomycetota</taxon>
        <taxon>Actinomycetes</taxon>
        <taxon>Streptosporangiales</taxon>
        <taxon>Streptosporangiaceae</taxon>
        <taxon>Planomonospora</taxon>
    </lineage>
</organism>
<keyword evidence="2" id="KW-1133">Transmembrane helix</keyword>
<name>A0ABP6NSW9_9ACTN</name>
<feature type="transmembrane region" description="Helical" evidence="2">
    <location>
        <begin position="91"/>
        <end position="118"/>
    </location>
</feature>
<feature type="compositionally biased region" description="Pro residues" evidence="1">
    <location>
        <begin position="44"/>
        <end position="56"/>
    </location>
</feature>